<evidence type="ECO:0008006" key="3">
    <source>
        <dbReference type="Google" id="ProtNLM"/>
    </source>
</evidence>
<protein>
    <recommendedName>
        <fullName evidence="3">Death-on-curing protein</fullName>
    </recommendedName>
</protein>
<dbReference type="PANTHER" id="PTHR35810">
    <property type="entry name" value="CYTOPLASMIC PROTEIN-RELATED"/>
    <property type="match status" value="1"/>
</dbReference>
<accession>A0ABQ1RHD7</accession>
<gene>
    <name evidence="1" type="ORF">GCM10011357_24320</name>
</gene>
<dbReference type="EMBL" id="BMGJ01000009">
    <property type="protein sequence ID" value="GGD68408.1"/>
    <property type="molecule type" value="Genomic_DNA"/>
</dbReference>
<comment type="caution">
    <text evidence="1">The sequence shown here is derived from an EMBL/GenBank/DDBJ whole genome shotgun (WGS) entry which is preliminary data.</text>
</comment>
<organism evidence="1 2">
    <name type="scientific">Lacimicrobium alkaliphilum</name>
    <dbReference type="NCBI Taxonomy" id="1526571"/>
    <lineage>
        <taxon>Bacteria</taxon>
        <taxon>Pseudomonadati</taxon>
        <taxon>Pseudomonadota</taxon>
        <taxon>Gammaproteobacteria</taxon>
        <taxon>Alteromonadales</taxon>
        <taxon>Alteromonadaceae</taxon>
        <taxon>Lacimicrobium</taxon>
    </lineage>
</organism>
<dbReference type="Pfam" id="PF13310">
    <property type="entry name" value="Virulence_RhuM"/>
    <property type="match status" value="1"/>
</dbReference>
<dbReference type="RefSeq" id="WP_218962398.1">
    <property type="nucleotide sequence ID" value="NZ_BMGJ01000009.1"/>
</dbReference>
<name>A0ABQ1RHD7_9ALTE</name>
<keyword evidence="2" id="KW-1185">Reference proteome</keyword>
<proteinExistence type="predicted"/>
<sequence>MTQEHQSPIVIYEDADQSVEVRLDTRQDTVWLTQEQMTTIFNVQKAAISKHLKNIYQDGELERAVTVSILETVRTEGKRQVTRQIEHYNLDAIISVGYRVNSRRAVQFRKWATRILREHLTQGYTLNRQRFEQNARELEAALELVRKTAQSPELQLDSGRGLVDIVTRYAHTFLLLQRYDEGLLTEPRAQAGGVLPGVDEARTALANLKKDLIARPRNNP</sequence>
<dbReference type="InterPro" id="IPR011204">
    <property type="entry name" value="Virulence_RhuM-like"/>
</dbReference>
<evidence type="ECO:0000313" key="2">
    <source>
        <dbReference type="Proteomes" id="UP000614272"/>
    </source>
</evidence>
<reference evidence="2" key="1">
    <citation type="journal article" date="2019" name="Int. J. Syst. Evol. Microbiol.">
        <title>The Global Catalogue of Microorganisms (GCM) 10K type strain sequencing project: providing services to taxonomists for standard genome sequencing and annotation.</title>
        <authorList>
            <consortium name="The Broad Institute Genomics Platform"/>
            <consortium name="The Broad Institute Genome Sequencing Center for Infectious Disease"/>
            <person name="Wu L."/>
            <person name="Ma J."/>
        </authorList>
    </citation>
    <scope>NUCLEOTIDE SEQUENCE [LARGE SCALE GENOMIC DNA]</scope>
    <source>
        <strain evidence="2">CGMCC 1.12923</strain>
    </source>
</reference>
<dbReference type="PANTHER" id="PTHR35810:SF1">
    <property type="entry name" value="CYTOPLASMIC PROTEIN"/>
    <property type="match status" value="1"/>
</dbReference>
<dbReference type="Proteomes" id="UP000614272">
    <property type="component" value="Unassembled WGS sequence"/>
</dbReference>
<evidence type="ECO:0000313" key="1">
    <source>
        <dbReference type="EMBL" id="GGD68408.1"/>
    </source>
</evidence>